<dbReference type="InterPro" id="IPR005135">
    <property type="entry name" value="Endo/exonuclease/phosphatase"/>
</dbReference>
<proteinExistence type="predicted"/>
<dbReference type="GO" id="GO:0003824">
    <property type="term" value="F:catalytic activity"/>
    <property type="evidence" value="ECO:0007669"/>
    <property type="project" value="InterPro"/>
</dbReference>
<accession>A0A3A8QX06</accession>
<feature type="domain" description="Endonuclease/exonuclease/phosphatase" evidence="2">
    <location>
        <begin position="27"/>
        <end position="291"/>
    </location>
</feature>
<evidence type="ECO:0000313" key="3">
    <source>
        <dbReference type="EMBL" id="RKH73107.1"/>
    </source>
</evidence>
<protein>
    <recommendedName>
        <fullName evidence="2">Endonuclease/exonuclease/phosphatase domain-containing protein</fullName>
    </recommendedName>
</protein>
<dbReference type="EMBL" id="RAWM01000005">
    <property type="protein sequence ID" value="RKH73107.1"/>
    <property type="molecule type" value="Genomic_DNA"/>
</dbReference>
<keyword evidence="4" id="KW-1185">Reference proteome</keyword>
<organism evidence="3 4">
    <name type="scientific">Corallococcus interemptor</name>
    <dbReference type="NCBI Taxonomy" id="2316720"/>
    <lineage>
        <taxon>Bacteria</taxon>
        <taxon>Pseudomonadati</taxon>
        <taxon>Myxococcota</taxon>
        <taxon>Myxococcia</taxon>
        <taxon>Myxococcales</taxon>
        <taxon>Cystobacterineae</taxon>
        <taxon>Myxococcaceae</taxon>
        <taxon>Corallococcus</taxon>
    </lineage>
</organism>
<evidence type="ECO:0000313" key="4">
    <source>
        <dbReference type="Proteomes" id="UP000282656"/>
    </source>
</evidence>
<name>A0A3A8QX06_9BACT</name>
<dbReference type="Gene3D" id="3.60.10.10">
    <property type="entry name" value="Endonuclease/exonuclease/phosphatase"/>
    <property type="match status" value="1"/>
</dbReference>
<dbReference type="SUPFAM" id="SSF56219">
    <property type="entry name" value="DNase I-like"/>
    <property type="match status" value="1"/>
</dbReference>
<dbReference type="AlphaFoldDB" id="A0A3A8QX06"/>
<dbReference type="Pfam" id="PF03372">
    <property type="entry name" value="Exo_endo_phos"/>
    <property type="match status" value="1"/>
</dbReference>
<gene>
    <name evidence="3" type="ORF">D7X96_03390</name>
</gene>
<feature type="region of interest" description="Disordered" evidence="1">
    <location>
        <begin position="304"/>
        <end position="342"/>
    </location>
</feature>
<dbReference type="Proteomes" id="UP000282656">
    <property type="component" value="Unassembled WGS sequence"/>
</dbReference>
<comment type="caution">
    <text evidence="3">The sequence shown here is derived from an EMBL/GenBank/DDBJ whole genome shotgun (WGS) entry which is preliminary data.</text>
</comment>
<reference evidence="4" key="1">
    <citation type="submission" date="2018-09" db="EMBL/GenBank/DDBJ databases">
        <authorList>
            <person name="Livingstone P.G."/>
            <person name="Whitworth D.E."/>
        </authorList>
    </citation>
    <scope>NUCLEOTIDE SEQUENCE [LARGE SCALE GENOMIC DNA]</scope>
    <source>
        <strain evidence="4">AB047A</strain>
    </source>
</reference>
<dbReference type="InterPro" id="IPR036691">
    <property type="entry name" value="Endo/exonu/phosph_ase_sf"/>
</dbReference>
<sequence>MLALAAVVLMAPVEPAQDYSERILIGQFNMAGGSDEYGKSEEEHGPGLKAPEALVRSIKDRSPKLAFVTINEGCKDWLDYLDEQLPDYNVKFDPVFKRDDKGNLQPALCKHNSRFGNAIIYRKDFSDLQMESFDLQSGPGREQRGMLCLNSDSRRLVVCAAHLVNGDDHRGQRQQEAERASSLLAQNYAGYTVILGGDLNDVPGSEALSSFYLSDYGLGAHGSLKEVDSPCGNDINERNSGAGGCRDGEHTHGELPKGWLGGVMEKFDYLFVSPEVTVNDADATKSLYSDHDPLWADVTVTYPHGEHRISPPAQPPPAEEPTPAQPTAPTAPRAPSGKPRPI</sequence>
<evidence type="ECO:0000256" key="1">
    <source>
        <dbReference type="SAM" id="MobiDB-lite"/>
    </source>
</evidence>
<feature type="compositionally biased region" description="Pro residues" evidence="1">
    <location>
        <begin position="312"/>
        <end position="326"/>
    </location>
</feature>
<evidence type="ECO:0000259" key="2">
    <source>
        <dbReference type="Pfam" id="PF03372"/>
    </source>
</evidence>